<feature type="domain" description="FAD dependent oxidoreductase" evidence="3">
    <location>
        <begin position="45"/>
        <end position="406"/>
    </location>
</feature>
<reference evidence="5" key="1">
    <citation type="submission" date="2016-10" db="EMBL/GenBank/DDBJ databases">
        <authorList>
            <person name="Varghese N."/>
            <person name="Submissions S."/>
        </authorList>
    </citation>
    <scope>NUCLEOTIDE SEQUENCE [LARGE SCALE GENOMIC DNA]</scope>
    <source>
        <strain evidence="5">ATCC 20501</strain>
    </source>
</reference>
<dbReference type="Gene3D" id="3.30.9.10">
    <property type="entry name" value="D-Amino Acid Oxidase, subunit A, domain 2"/>
    <property type="match status" value="1"/>
</dbReference>
<organism evidence="4 5">
    <name type="scientific">Saccharopolyspora kobensis</name>
    <dbReference type="NCBI Taxonomy" id="146035"/>
    <lineage>
        <taxon>Bacteria</taxon>
        <taxon>Bacillati</taxon>
        <taxon>Actinomycetota</taxon>
        <taxon>Actinomycetes</taxon>
        <taxon>Pseudonocardiales</taxon>
        <taxon>Pseudonocardiaceae</taxon>
        <taxon>Saccharopolyspora</taxon>
    </lineage>
</organism>
<accession>A0A1H6AVM2</accession>
<keyword evidence="1" id="KW-0560">Oxidoreductase</keyword>
<feature type="compositionally biased region" description="Polar residues" evidence="2">
    <location>
        <begin position="430"/>
        <end position="441"/>
    </location>
</feature>
<dbReference type="InterPro" id="IPR036188">
    <property type="entry name" value="FAD/NAD-bd_sf"/>
</dbReference>
<dbReference type="SUPFAM" id="SSF54373">
    <property type="entry name" value="FAD-linked reductases, C-terminal domain"/>
    <property type="match status" value="1"/>
</dbReference>
<dbReference type="GO" id="GO:0005737">
    <property type="term" value="C:cytoplasm"/>
    <property type="evidence" value="ECO:0007669"/>
    <property type="project" value="TreeGrafter"/>
</dbReference>
<proteinExistence type="predicted"/>
<dbReference type="EMBL" id="FNVB01000003">
    <property type="protein sequence ID" value="SEG52334.1"/>
    <property type="molecule type" value="Genomic_DNA"/>
</dbReference>
<gene>
    <name evidence="4" type="ORF">SAMN02982929_02519</name>
</gene>
<dbReference type="Gene3D" id="3.50.50.60">
    <property type="entry name" value="FAD/NAD(P)-binding domain"/>
    <property type="match status" value="1"/>
</dbReference>
<dbReference type="GO" id="GO:0016491">
    <property type="term" value="F:oxidoreductase activity"/>
    <property type="evidence" value="ECO:0007669"/>
    <property type="project" value="UniProtKB-KW"/>
</dbReference>
<evidence type="ECO:0000313" key="5">
    <source>
        <dbReference type="Proteomes" id="UP000236729"/>
    </source>
</evidence>
<dbReference type="PANTHER" id="PTHR13847:SF287">
    <property type="entry name" value="FAD-DEPENDENT OXIDOREDUCTASE DOMAIN-CONTAINING PROTEIN 1"/>
    <property type="match status" value="1"/>
</dbReference>
<evidence type="ECO:0000313" key="4">
    <source>
        <dbReference type="EMBL" id="SEG52334.1"/>
    </source>
</evidence>
<dbReference type="AlphaFoldDB" id="A0A1H6AVM2"/>
<protein>
    <submittedName>
        <fullName evidence="4">Glycine/D-amino acid oxidase</fullName>
    </submittedName>
</protein>
<evidence type="ECO:0000256" key="1">
    <source>
        <dbReference type="ARBA" id="ARBA00023002"/>
    </source>
</evidence>
<dbReference type="InterPro" id="IPR006076">
    <property type="entry name" value="FAD-dep_OxRdtase"/>
</dbReference>
<sequence>MEISREISIEIASPGWGLTGYVVGLSVGSVHFSEHLVVGMAQFPDIAVVGAGIVGAACAEALSSAGLVVQVLDRHAPAAGTSAAGEGNVLVSDKPPGAELRLALASRERWPELVDALREELGGAADFEWDAKGGVVAATTVDDSVALEAFAAEQRAAGVDARILTPDEAFQLEPHLTRETALAVHYPQDAQVQPVLAASALLAAVRKRGGAVRKATASGVTRGAGGRVTGVRTDRGVLHCGAVVNACGPWSAEFSRACGAPIAIHPRRGVVLVTAPVPAGTVRHKVYDADYVGAVESGEADLQTSTVVESTRAGTVLIGSSRERIGFDDTIRTRVLREIARKAAALFPVLGRVPVMRAYGGFRPYAPDHLPVIGEDPRVPGLWHATGHEGAGVGLAAATGRLLADLLTGRAPQVDPAPFRADRPALLEESPSSSQPHPRGP</sequence>
<name>A0A1H6AVM2_9PSEU</name>
<evidence type="ECO:0000256" key="2">
    <source>
        <dbReference type="SAM" id="MobiDB-lite"/>
    </source>
</evidence>
<dbReference type="Pfam" id="PF01266">
    <property type="entry name" value="DAO"/>
    <property type="match status" value="1"/>
</dbReference>
<evidence type="ECO:0000259" key="3">
    <source>
        <dbReference type="Pfam" id="PF01266"/>
    </source>
</evidence>
<dbReference type="Proteomes" id="UP000236729">
    <property type="component" value="Unassembled WGS sequence"/>
</dbReference>
<feature type="region of interest" description="Disordered" evidence="2">
    <location>
        <begin position="412"/>
        <end position="441"/>
    </location>
</feature>
<dbReference type="SUPFAM" id="SSF51905">
    <property type="entry name" value="FAD/NAD(P)-binding domain"/>
    <property type="match status" value="1"/>
</dbReference>
<dbReference type="PANTHER" id="PTHR13847">
    <property type="entry name" value="SARCOSINE DEHYDROGENASE-RELATED"/>
    <property type="match status" value="1"/>
</dbReference>